<dbReference type="eggNOG" id="COG3971">
    <property type="taxonomic scope" value="Bacteria"/>
</dbReference>
<dbReference type="Gene3D" id="3.90.850.10">
    <property type="entry name" value="Fumarylacetoacetase-like, C-terminal domain"/>
    <property type="match status" value="1"/>
</dbReference>
<reference evidence="3 4" key="1">
    <citation type="submission" date="2014-09" db="EMBL/GenBank/DDBJ databases">
        <title>Genome sequencing and annotation of Bacillus Okhensis strain Kh10-101T.</title>
        <authorList>
            <person name="Prakash J.S."/>
        </authorList>
    </citation>
    <scope>NUCLEOTIDE SEQUENCE [LARGE SCALE GENOMIC DNA]</scope>
    <source>
        <strain evidence="4">Kh10-101T</strain>
    </source>
</reference>
<accession>A0A0B0I9A4</accession>
<proteinExistence type="predicted"/>
<feature type="domain" description="Fumarylacetoacetase-like C-terminal" evidence="2">
    <location>
        <begin position="71"/>
        <end position="260"/>
    </location>
</feature>
<dbReference type="Proteomes" id="UP000030832">
    <property type="component" value="Unassembled WGS sequence"/>
</dbReference>
<dbReference type="EMBL" id="JRJU01000067">
    <property type="protein sequence ID" value="KHF37845.1"/>
    <property type="molecule type" value="Genomic_DNA"/>
</dbReference>
<evidence type="ECO:0000313" key="3">
    <source>
        <dbReference type="EMBL" id="KHF37845.1"/>
    </source>
</evidence>
<comment type="caution">
    <text evidence="3">The sequence shown here is derived from an EMBL/GenBank/DDBJ whole genome shotgun (WGS) entry which is preliminary data.</text>
</comment>
<dbReference type="OrthoDB" id="9792137at2"/>
<dbReference type="PANTHER" id="PTHR30143:SF0">
    <property type="entry name" value="2-KETO-4-PENTENOATE HYDRATASE"/>
    <property type="match status" value="1"/>
</dbReference>
<gene>
    <name evidence="3" type="ORF">LQ50_25070</name>
</gene>
<dbReference type="InterPro" id="IPR036663">
    <property type="entry name" value="Fumarylacetoacetase_C_sf"/>
</dbReference>
<evidence type="ECO:0000313" key="4">
    <source>
        <dbReference type="Proteomes" id="UP000030832"/>
    </source>
</evidence>
<dbReference type="RefSeq" id="WP_034634078.1">
    <property type="nucleotide sequence ID" value="NZ_JRJU01000067.1"/>
</dbReference>
<keyword evidence="1" id="KW-0456">Lyase</keyword>
<keyword evidence="4" id="KW-1185">Reference proteome</keyword>
<dbReference type="InterPro" id="IPR011234">
    <property type="entry name" value="Fumarylacetoacetase-like_C"/>
</dbReference>
<dbReference type="STRING" id="333138.LQ50_25070"/>
<dbReference type="SUPFAM" id="SSF56529">
    <property type="entry name" value="FAH"/>
    <property type="match status" value="1"/>
</dbReference>
<evidence type="ECO:0000259" key="2">
    <source>
        <dbReference type="Pfam" id="PF01557"/>
    </source>
</evidence>
<sequence length="262" mass="28207">MSTMSNKELAKFLLDAELQRKDVVRITSDKVPNLTVEEAYTIQEELVKLKLEQGHNIVGPKMGLTSRAKMKQMNVEEPIYGYVFDNMIVQDGGQISLSDFIHPKVEAEVAFILGKDIEGPGVSGAQVLAATDYVCPALEIIDSRYENFNFTLPDVVADNASTSQVVFGSKVRKPEELDLELIGTVLSINGEIKDLGAGAAVLGHPANSVAMLANMLHRKGEKLKAGQVILTGGITGANHLSYGDFVTGKLDGLGEVSFTVGE</sequence>
<dbReference type="GO" id="GO:0008684">
    <property type="term" value="F:2-oxopent-4-enoate hydratase activity"/>
    <property type="evidence" value="ECO:0007669"/>
    <property type="project" value="TreeGrafter"/>
</dbReference>
<name>A0A0B0I9A4_9BACI</name>
<dbReference type="Pfam" id="PF01557">
    <property type="entry name" value="FAA_hydrolase"/>
    <property type="match status" value="1"/>
</dbReference>
<dbReference type="AlphaFoldDB" id="A0A0B0I9A4"/>
<protein>
    <submittedName>
        <fullName evidence="3">4-oxalocrotonate decarboxylase</fullName>
    </submittedName>
</protein>
<dbReference type="PANTHER" id="PTHR30143">
    <property type="entry name" value="ACID HYDRATASE"/>
    <property type="match status" value="1"/>
</dbReference>
<evidence type="ECO:0000256" key="1">
    <source>
        <dbReference type="ARBA" id="ARBA00023239"/>
    </source>
</evidence>
<organism evidence="3 4">
    <name type="scientific">Halalkalibacter okhensis</name>
    <dbReference type="NCBI Taxonomy" id="333138"/>
    <lineage>
        <taxon>Bacteria</taxon>
        <taxon>Bacillati</taxon>
        <taxon>Bacillota</taxon>
        <taxon>Bacilli</taxon>
        <taxon>Bacillales</taxon>
        <taxon>Bacillaceae</taxon>
        <taxon>Halalkalibacter</taxon>
    </lineage>
</organism>
<dbReference type="GO" id="GO:0005737">
    <property type="term" value="C:cytoplasm"/>
    <property type="evidence" value="ECO:0007669"/>
    <property type="project" value="TreeGrafter"/>
</dbReference>
<dbReference type="InterPro" id="IPR050772">
    <property type="entry name" value="Hydratase-Decarb/MhpD_sf"/>
</dbReference>